<reference evidence="3" key="1">
    <citation type="submission" date="2016-11" db="EMBL/GenBank/DDBJ databases">
        <authorList>
            <person name="Varghese N."/>
            <person name="Submissions S."/>
        </authorList>
    </citation>
    <scope>NUCLEOTIDE SEQUENCE [LARGE SCALE GENOMIC DNA]</scope>
    <source>
        <strain evidence="3">CGMCC 1.2749</strain>
    </source>
</reference>
<dbReference type="OrthoDB" id="760475at2"/>
<evidence type="ECO:0000313" key="3">
    <source>
        <dbReference type="Proteomes" id="UP000184092"/>
    </source>
</evidence>
<keyword evidence="1" id="KW-0732">Signal</keyword>
<dbReference type="InterPro" id="IPR032710">
    <property type="entry name" value="NTF2-like_dom_sf"/>
</dbReference>
<name>A0A1M7PFL5_9FLAO</name>
<dbReference type="RefSeq" id="WP_073211083.1">
    <property type="nucleotide sequence ID" value="NZ_FRCL01000017.1"/>
</dbReference>
<sequence>MKRLTVFLILLLISNLTFGQNKETTDKKEIKQILNSFMDCIVKKDSIKFYTLFHNDPIVWIGVIKKTTHEVMLKKEPTRKNYFESTYKEFYRLLSDASEEKFYNIDIKEDGSIAAVTFDYSFWKNKIKANWGAESWGLIKVNGNWKITSVLFSLESEKINPEPIRAK</sequence>
<proteinExistence type="predicted"/>
<feature type="signal peptide" evidence="1">
    <location>
        <begin position="1"/>
        <end position="19"/>
    </location>
</feature>
<dbReference type="EMBL" id="FRCL01000017">
    <property type="protein sequence ID" value="SHN15795.1"/>
    <property type="molecule type" value="Genomic_DNA"/>
</dbReference>
<gene>
    <name evidence="2" type="ORF">SAMN05216269_1172</name>
</gene>
<dbReference type="SUPFAM" id="SSF54427">
    <property type="entry name" value="NTF2-like"/>
    <property type="match status" value="1"/>
</dbReference>
<protein>
    <recommendedName>
        <fullName evidence="4">Lumazine-binding</fullName>
    </recommendedName>
</protein>
<dbReference type="Gene3D" id="3.10.450.50">
    <property type="match status" value="1"/>
</dbReference>
<evidence type="ECO:0008006" key="4">
    <source>
        <dbReference type="Google" id="ProtNLM"/>
    </source>
</evidence>
<evidence type="ECO:0000313" key="2">
    <source>
        <dbReference type="EMBL" id="SHN15795.1"/>
    </source>
</evidence>
<dbReference type="AlphaFoldDB" id="A0A1M7PFL5"/>
<evidence type="ECO:0000256" key="1">
    <source>
        <dbReference type="SAM" id="SignalP"/>
    </source>
</evidence>
<keyword evidence="3" id="KW-1185">Reference proteome</keyword>
<feature type="chain" id="PRO_5009928672" description="Lumazine-binding" evidence="1">
    <location>
        <begin position="20"/>
        <end position="167"/>
    </location>
</feature>
<accession>A0A1M7PFL5</accession>
<dbReference type="STRING" id="178356.SAMN05216269_1172"/>
<organism evidence="2 3">
    <name type="scientific">Flavobacterium xinjiangense</name>
    <dbReference type="NCBI Taxonomy" id="178356"/>
    <lineage>
        <taxon>Bacteria</taxon>
        <taxon>Pseudomonadati</taxon>
        <taxon>Bacteroidota</taxon>
        <taxon>Flavobacteriia</taxon>
        <taxon>Flavobacteriales</taxon>
        <taxon>Flavobacteriaceae</taxon>
        <taxon>Flavobacterium</taxon>
    </lineage>
</organism>
<dbReference type="Proteomes" id="UP000184092">
    <property type="component" value="Unassembled WGS sequence"/>
</dbReference>